<keyword evidence="7" id="KW-1185">Reference proteome</keyword>
<dbReference type="PANTHER" id="PTHR30469:SF20">
    <property type="entry name" value="EFFLUX RND TRANSPORTER PERIPLASMIC ADAPTOR SUBUNIT"/>
    <property type="match status" value="1"/>
</dbReference>
<protein>
    <submittedName>
        <fullName evidence="6">Efflux RND transporter periplasmic adaptor subunit</fullName>
    </submittedName>
</protein>
<evidence type="ECO:0000256" key="1">
    <source>
        <dbReference type="ARBA" id="ARBA00009477"/>
    </source>
</evidence>
<dbReference type="Gene3D" id="1.10.287.470">
    <property type="entry name" value="Helix hairpin bin"/>
    <property type="match status" value="1"/>
</dbReference>
<comment type="caution">
    <text evidence="6">The sequence shown here is derived from an EMBL/GenBank/DDBJ whole genome shotgun (WGS) entry which is preliminary data.</text>
</comment>
<dbReference type="SUPFAM" id="SSF111369">
    <property type="entry name" value="HlyD-like secretion proteins"/>
    <property type="match status" value="1"/>
</dbReference>
<dbReference type="Pfam" id="PF25967">
    <property type="entry name" value="RND-MFP_C"/>
    <property type="match status" value="1"/>
</dbReference>
<dbReference type="GO" id="GO:1990281">
    <property type="term" value="C:efflux pump complex"/>
    <property type="evidence" value="ECO:0007669"/>
    <property type="project" value="TreeGrafter"/>
</dbReference>
<dbReference type="InterPro" id="IPR058627">
    <property type="entry name" value="MdtA-like_C"/>
</dbReference>
<evidence type="ECO:0000259" key="4">
    <source>
        <dbReference type="Pfam" id="PF25954"/>
    </source>
</evidence>
<evidence type="ECO:0000313" key="7">
    <source>
        <dbReference type="Proteomes" id="UP001069090"/>
    </source>
</evidence>
<dbReference type="InterPro" id="IPR006143">
    <property type="entry name" value="RND_pump_MFP"/>
</dbReference>
<accession>A0A9J6RLA0</accession>
<feature type="domain" description="CusB-like beta-barrel" evidence="4">
    <location>
        <begin position="206"/>
        <end position="276"/>
    </location>
</feature>
<evidence type="ECO:0000259" key="3">
    <source>
        <dbReference type="Pfam" id="PF25876"/>
    </source>
</evidence>
<gene>
    <name evidence="6" type="ORF">O0V09_08340</name>
</gene>
<dbReference type="InterPro" id="IPR058792">
    <property type="entry name" value="Beta-barrel_RND_2"/>
</dbReference>
<dbReference type="Gene3D" id="2.40.30.170">
    <property type="match status" value="1"/>
</dbReference>
<proteinExistence type="inferred from homology"/>
<dbReference type="InterPro" id="IPR058624">
    <property type="entry name" value="MdtA-like_HH"/>
</dbReference>
<comment type="similarity">
    <text evidence="1">Belongs to the membrane fusion protein (MFP) (TC 8.A.1) family.</text>
</comment>
<organism evidence="6 7">
    <name type="scientific">Dasania phycosphaerae</name>
    <dbReference type="NCBI Taxonomy" id="2950436"/>
    <lineage>
        <taxon>Bacteria</taxon>
        <taxon>Pseudomonadati</taxon>
        <taxon>Pseudomonadota</taxon>
        <taxon>Gammaproteobacteria</taxon>
        <taxon>Cellvibrionales</taxon>
        <taxon>Spongiibacteraceae</taxon>
        <taxon>Dasania</taxon>
    </lineage>
</organism>
<dbReference type="RefSeq" id="WP_258331349.1">
    <property type="nucleotide sequence ID" value="NZ_JAPTGG010000005.1"/>
</dbReference>
<dbReference type="Pfam" id="PF25954">
    <property type="entry name" value="Beta-barrel_RND_2"/>
    <property type="match status" value="1"/>
</dbReference>
<dbReference type="AlphaFoldDB" id="A0A9J6RLA0"/>
<dbReference type="EMBL" id="JAPTGG010000005">
    <property type="protein sequence ID" value="MCZ0865204.1"/>
    <property type="molecule type" value="Genomic_DNA"/>
</dbReference>
<dbReference type="Gene3D" id="2.40.50.100">
    <property type="match status" value="1"/>
</dbReference>
<evidence type="ECO:0000256" key="2">
    <source>
        <dbReference type="SAM" id="Coils"/>
    </source>
</evidence>
<reference evidence="6 7" key="1">
    <citation type="submission" date="2022-12" db="EMBL/GenBank/DDBJ databases">
        <title>Dasania phycosphaerae sp. nov., isolated from particulate material of the south coast of Korea.</title>
        <authorList>
            <person name="Jiang Y."/>
        </authorList>
    </citation>
    <scope>NUCLEOTIDE SEQUENCE [LARGE SCALE GENOMIC DNA]</scope>
    <source>
        <strain evidence="6 7">GY-19</strain>
    </source>
</reference>
<evidence type="ECO:0000259" key="5">
    <source>
        <dbReference type="Pfam" id="PF25967"/>
    </source>
</evidence>
<dbReference type="NCBIfam" id="TIGR01730">
    <property type="entry name" value="RND_mfp"/>
    <property type="match status" value="1"/>
</dbReference>
<dbReference type="Pfam" id="PF25876">
    <property type="entry name" value="HH_MFP_RND"/>
    <property type="match status" value="1"/>
</dbReference>
<feature type="domain" description="Multidrug resistance protein MdtA-like alpha-helical hairpin" evidence="3">
    <location>
        <begin position="99"/>
        <end position="164"/>
    </location>
</feature>
<dbReference type="Gene3D" id="2.40.420.20">
    <property type="match status" value="1"/>
</dbReference>
<evidence type="ECO:0000313" key="6">
    <source>
        <dbReference type="EMBL" id="MCZ0865204.1"/>
    </source>
</evidence>
<name>A0A9J6RLA0_9GAMM</name>
<feature type="coiled-coil region" evidence="2">
    <location>
        <begin position="99"/>
        <end position="164"/>
    </location>
</feature>
<dbReference type="Proteomes" id="UP001069090">
    <property type="component" value="Unassembled WGS sequence"/>
</dbReference>
<keyword evidence="2" id="KW-0175">Coiled coil</keyword>
<dbReference type="GO" id="GO:0015562">
    <property type="term" value="F:efflux transmembrane transporter activity"/>
    <property type="evidence" value="ECO:0007669"/>
    <property type="project" value="TreeGrafter"/>
</dbReference>
<sequence length="380" mass="41528">MRIIKPIILIVAFTAFLNGCSENTEQLPPPIPSVKTFTVGELTKGHARRLSGYLSASEEAVLSFPVGGTLNSVLVVPGDEVKKGQILARLNSRPFELALQDAQAKLQASRARLQEVEQRYKRIKNLANSKFISVSELNLAEAELSSARAHVASAQSQLEDAEQNVLNAVMLAPFSGSISQRTVDPFEEIKAGDRALIISSQDQLQVEVLIPETLIQYVEFGQKVIIDFPALKGISTDGMITEIASKVAGTAYPVKVRLMNSPPELREGMSAAVTFNFQQADPESETYMIPISALNLSFITAETGQQESATIDRRNVPLLVFNPETSQLEKREVMIGELRGNQLEVYSGLQEGEQIVTGGVAMLRDGMTVRVWTPEMGLAR</sequence>
<feature type="domain" description="Multidrug resistance protein MdtA-like C-terminal permuted SH3" evidence="5">
    <location>
        <begin position="326"/>
        <end position="360"/>
    </location>
</feature>
<dbReference type="PANTHER" id="PTHR30469">
    <property type="entry name" value="MULTIDRUG RESISTANCE PROTEIN MDTA"/>
    <property type="match status" value="1"/>
</dbReference>